<dbReference type="Pfam" id="PF07993">
    <property type="entry name" value="NAD_binding_4"/>
    <property type="match status" value="1"/>
</dbReference>
<dbReference type="AlphaFoldDB" id="A0AAE1TAR3"/>
<dbReference type="EMBL" id="JAWXYG010000003">
    <property type="protein sequence ID" value="KAK4278493.1"/>
    <property type="molecule type" value="Genomic_DNA"/>
</dbReference>
<dbReference type="Gene3D" id="3.40.50.720">
    <property type="entry name" value="NAD(P)-binding Rossmann-like Domain"/>
    <property type="match status" value="1"/>
</dbReference>
<dbReference type="Proteomes" id="UP001293593">
    <property type="component" value="Unassembled WGS sequence"/>
</dbReference>
<dbReference type="CDD" id="cd09071">
    <property type="entry name" value="FAR_C"/>
    <property type="match status" value="1"/>
</dbReference>
<dbReference type="EC" id="1.2.1.84" evidence="4"/>
<keyword evidence="8" id="KW-1185">Reference proteome</keyword>
<feature type="domain" description="Thioester reductase (TE)" evidence="6">
    <location>
        <begin position="40"/>
        <end position="344"/>
    </location>
</feature>
<evidence type="ECO:0000256" key="3">
    <source>
        <dbReference type="ARBA" id="ARBA00023098"/>
    </source>
</evidence>
<keyword evidence="2 4" id="KW-0444">Lipid biosynthesis</keyword>
<dbReference type="GO" id="GO:0102965">
    <property type="term" value="F:alcohol-forming long-chain fatty acyl-CoA reductase activity"/>
    <property type="evidence" value="ECO:0007669"/>
    <property type="project" value="UniProtKB-EC"/>
</dbReference>
<dbReference type="PANTHER" id="PTHR11011:SF84">
    <property type="entry name" value="ACYL-COA REDUCTASE-LIKE PROTEIN, PUTATIVE-RELATED"/>
    <property type="match status" value="1"/>
</dbReference>
<feature type="domain" description="Fatty acyl-CoA reductase C-terminal" evidence="5">
    <location>
        <begin position="423"/>
        <end position="524"/>
    </location>
</feature>
<dbReference type="InterPro" id="IPR036291">
    <property type="entry name" value="NAD(P)-bd_dom_sf"/>
</dbReference>
<evidence type="ECO:0000256" key="2">
    <source>
        <dbReference type="ARBA" id="ARBA00022516"/>
    </source>
</evidence>
<dbReference type="PANTHER" id="PTHR11011">
    <property type="entry name" value="MALE STERILITY PROTEIN 2-RELATED"/>
    <property type="match status" value="1"/>
</dbReference>
<dbReference type="CDD" id="cd05236">
    <property type="entry name" value="FAR-N_SDR_e"/>
    <property type="match status" value="1"/>
</dbReference>
<dbReference type="InterPro" id="IPR033640">
    <property type="entry name" value="FAR_C"/>
</dbReference>
<dbReference type="SUPFAM" id="SSF51735">
    <property type="entry name" value="NAD(P)-binding Rossmann-fold domains"/>
    <property type="match status" value="1"/>
</dbReference>
<name>A0AAE1TAR3_9FABA</name>
<comment type="caution">
    <text evidence="7">The sequence shown here is derived from an EMBL/GenBank/DDBJ whole genome shotgun (WGS) entry which is preliminary data.</text>
</comment>
<dbReference type="Pfam" id="PF03015">
    <property type="entry name" value="Sterile"/>
    <property type="match status" value="1"/>
</dbReference>
<keyword evidence="4" id="KW-0521">NADP</keyword>
<dbReference type="InterPro" id="IPR026055">
    <property type="entry name" value="FAR"/>
</dbReference>
<dbReference type="InterPro" id="IPR013120">
    <property type="entry name" value="FAR_NAD-bd"/>
</dbReference>
<proteinExistence type="inferred from homology"/>
<reference evidence="7" key="1">
    <citation type="submission" date="2023-10" db="EMBL/GenBank/DDBJ databases">
        <title>Chromosome-level genome of the transformable northern wattle, Acacia crassicarpa.</title>
        <authorList>
            <person name="Massaro I."/>
            <person name="Sinha N.R."/>
            <person name="Poethig S."/>
            <person name="Leichty A.R."/>
        </authorList>
    </citation>
    <scope>NUCLEOTIDE SEQUENCE</scope>
    <source>
        <strain evidence="7">Acra3RX</strain>
        <tissue evidence="7">Leaf</tissue>
    </source>
</reference>
<comment type="similarity">
    <text evidence="1 4">Belongs to the fatty acyl-CoA reductase family.</text>
</comment>
<comment type="catalytic activity">
    <reaction evidence="4">
        <text>a long-chain fatty acyl-CoA + 2 NADPH + 2 H(+) = a long-chain primary fatty alcohol + 2 NADP(+) + CoA</text>
        <dbReference type="Rhea" id="RHEA:52716"/>
        <dbReference type="ChEBI" id="CHEBI:15378"/>
        <dbReference type="ChEBI" id="CHEBI:57287"/>
        <dbReference type="ChEBI" id="CHEBI:57783"/>
        <dbReference type="ChEBI" id="CHEBI:58349"/>
        <dbReference type="ChEBI" id="CHEBI:77396"/>
        <dbReference type="ChEBI" id="CHEBI:83139"/>
        <dbReference type="EC" id="1.2.1.84"/>
    </reaction>
</comment>
<evidence type="ECO:0000313" key="8">
    <source>
        <dbReference type="Proteomes" id="UP001293593"/>
    </source>
</evidence>
<evidence type="ECO:0000256" key="1">
    <source>
        <dbReference type="ARBA" id="ARBA00005928"/>
    </source>
</evidence>
<gene>
    <name evidence="7" type="ORF">QN277_016331</name>
</gene>
<comment type="function">
    <text evidence="4">Catalyzes the reduction of fatty acyl-CoA to fatty alcohols.</text>
</comment>
<keyword evidence="3 4" id="KW-0443">Lipid metabolism</keyword>
<accession>A0AAE1TAR3</accession>
<dbReference type="GO" id="GO:0035336">
    <property type="term" value="P:long-chain fatty-acyl-CoA metabolic process"/>
    <property type="evidence" value="ECO:0007669"/>
    <property type="project" value="TreeGrafter"/>
</dbReference>
<organism evidence="7 8">
    <name type="scientific">Acacia crassicarpa</name>
    <name type="common">northern wattle</name>
    <dbReference type="NCBI Taxonomy" id="499986"/>
    <lineage>
        <taxon>Eukaryota</taxon>
        <taxon>Viridiplantae</taxon>
        <taxon>Streptophyta</taxon>
        <taxon>Embryophyta</taxon>
        <taxon>Tracheophyta</taxon>
        <taxon>Spermatophyta</taxon>
        <taxon>Magnoliopsida</taxon>
        <taxon>eudicotyledons</taxon>
        <taxon>Gunneridae</taxon>
        <taxon>Pentapetalae</taxon>
        <taxon>rosids</taxon>
        <taxon>fabids</taxon>
        <taxon>Fabales</taxon>
        <taxon>Fabaceae</taxon>
        <taxon>Caesalpinioideae</taxon>
        <taxon>mimosoid clade</taxon>
        <taxon>Acacieae</taxon>
        <taxon>Acacia</taxon>
    </lineage>
</organism>
<evidence type="ECO:0000259" key="5">
    <source>
        <dbReference type="Pfam" id="PF03015"/>
    </source>
</evidence>
<evidence type="ECO:0000259" key="6">
    <source>
        <dbReference type="Pfam" id="PF07993"/>
    </source>
</evidence>
<evidence type="ECO:0000313" key="7">
    <source>
        <dbReference type="EMBL" id="KAK4278493.1"/>
    </source>
</evidence>
<dbReference type="GO" id="GO:0080019">
    <property type="term" value="F:alcohol-forming very long-chain fatty acyl-CoA reductase activity"/>
    <property type="evidence" value="ECO:0007669"/>
    <property type="project" value="InterPro"/>
</dbReference>
<dbReference type="GO" id="GO:0010345">
    <property type="term" value="P:suberin biosynthetic process"/>
    <property type="evidence" value="ECO:0007669"/>
    <property type="project" value="TreeGrafter"/>
</dbReference>
<sequence length="524" mass="59279">MFSYSTYLKYNSLIVLHICFFFVMEMGNAQQFLKGKTVLVTGATGFLAKVFVEKLLRTQSDLKKLYLLLRASDTNTATKRLHDEIISKDLFRVLRDKWGTDFGSFISEKVVAVAGDVSLANLGLNEENVENKISKEIDIIVNVAATTNFDERFDIAIGVNTMGALHVLNFAKTCPKIQALLHVSTAYVCGEAKVDGKVIKEEPFQMGQTLNGVTELDIEEEKILMEKRLEELRAKNVDGNALKFAMKGYGIERAKLHGWPNTYSFTKAMGEMILSHLKDNIPLIIVRPTIVSSTFKEPFPGWIEGFRTIDSVIGGYGKGIVTHFLGRPKTIVDVIPVDMVINSMIAALKLIIHSKNGAQQENYIYHIGSSFRNPLTMSRISNLSYLYFSKNPLTQKNGKPIIVSKAKFLTSMPSFQRHVMIRYLLPLKGLNLVNKVCCLNFFQDVYRSRLRKVQRVIRMAEIYEPYLVFKAIFNDANTESLRGTTKMEDAGDVGFDFEFDPLSIDWTDYMINVHIPGFIKFAMK</sequence>
<evidence type="ECO:0000256" key="4">
    <source>
        <dbReference type="RuleBase" id="RU363097"/>
    </source>
</evidence>
<keyword evidence="4" id="KW-0560">Oxidoreductase</keyword>
<protein>
    <recommendedName>
        <fullName evidence="4">Fatty acyl-CoA reductase</fullName>
        <ecNumber evidence="4">1.2.1.84</ecNumber>
    </recommendedName>
</protein>